<organism evidence="3 4">
    <name type="scientific">Macrostomum lignano</name>
    <dbReference type="NCBI Taxonomy" id="282301"/>
    <lineage>
        <taxon>Eukaryota</taxon>
        <taxon>Metazoa</taxon>
        <taxon>Spiralia</taxon>
        <taxon>Lophotrochozoa</taxon>
        <taxon>Platyhelminthes</taxon>
        <taxon>Rhabditophora</taxon>
        <taxon>Macrostomorpha</taxon>
        <taxon>Macrostomida</taxon>
        <taxon>Macrostomidae</taxon>
        <taxon>Macrostomum</taxon>
    </lineage>
</organism>
<evidence type="ECO:0000313" key="4">
    <source>
        <dbReference type="WBParaSite" id="maker-unitig_23288-snap-gene-0.2-mRNA-1"/>
    </source>
</evidence>
<sequence length="642" mass="68702">DGKKSASQGAVMAWREQRPHHRQCPGAGVSQPDSRRNAEFALDLTGRCLQREQQHLLHRLWAVRLGADEMACELESPTAHAVLLTRSTPMLKAQASVRRIDLLSSESVSVQVSASRRFRALWRSGRASDCRTGPHRTKGSPGKPAAASQVLASVWNQTAEVDELLDIAGARSPARQRLGRILAASMSSGTQSTTVFCVLTTRPTLAATATSLSQLPLAPSTARTAGRGRLASAEPLLRLTSTHASPQQKASSSVRIQHGLQPRKQHPVEQLRCTPGLKADASMVFKPSGARFFGTATMCVRGPFVGRRLTEEHAVHHSGDLSGHTGMRSASMGTSSGPSAFPPGDCWASLTTSAALTGATLKLSSAGNGVSGGSVRLSGSGVNGSNASVSMEDVQQKYMGTLTYPICNVPRLQYANCGPTRPLAQLLVGAVLKGHLYQMGWQVDCCRPEPPDQPVPRPPLRHHSSVGLSAPGRWPCSWERCLAVWRPMRFEGAAVGWRSGLLLLGWWPLQRPSTLTHPGSPAQRRRPLPSQPAVPHGRKRLLADAVAAPWLLGLVSNCLIVCTLRRGRAAASAATAAGRRRVTTTATAASPGSSEEAVLMRTLQPHRHQRGVTYRLVAVSFAFLVNTSLLTVCTVWTTVAES</sequence>
<keyword evidence="2" id="KW-0812">Transmembrane</keyword>
<feature type="compositionally biased region" description="Polar residues" evidence="1">
    <location>
        <begin position="241"/>
        <end position="255"/>
    </location>
</feature>
<feature type="region of interest" description="Disordered" evidence="1">
    <location>
        <begin position="1"/>
        <end position="33"/>
    </location>
</feature>
<reference evidence="4" key="1">
    <citation type="submission" date="2016-11" db="UniProtKB">
        <authorList>
            <consortium name="WormBaseParasite"/>
        </authorList>
    </citation>
    <scope>IDENTIFICATION</scope>
</reference>
<dbReference type="AlphaFoldDB" id="A0A1I8F7B7"/>
<accession>A0A1I8F7B7</accession>
<evidence type="ECO:0000256" key="2">
    <source>
        <dbReference type="SAM" id="Phobius"/>
    </source>
</evidence>
<dbReference type="WBParaSite" id="maker-unitig_23288-snap-gene-0.2-mRNA-1">
    <property type="protein sequence ID" value="maker-unitig_23288-snap-gene-0.2-mRNA-1"/>
    <property type="gene ID" value="maker-unitig_23288-snap-gene-0.2"/>
</dbReference>
<name>A0A1I8F7B7_9PLAT</name>
<feature type="region of interest" description="Disordered" evidence="1">
    <location>
        <begin position="241"/>
        <end position="267"/>
    </location>
</feature>
<feature type="transmembrane region" description="Helical" evidence="2">
    <location>
        <begin position="616"/>
        <end position="639"/>
    </location>
</feature>
<dbReference type="Proteomes" id="UP000095280">
    <property type="component" value="Unplaced"/>
</dbReference>
<feature type="transmembrane region" description="Helical" evidence="2">
    <location>
        <begin position="541"/>
        <end position="562"/>
    </location>
</feature>
<feature type="region of interest" description="Disordered" evidence="1">
    <location>
        <begin position="316"/>
        <end position="338"/>
    </location>
</feature>
<keyword evidence="2" id="KW-1133">Transmembrane helix</keyword>
<protein>
    <submittedName>
        <fullName evidence="4">Kinesin motor domain-containing protein</fullName>
    </submittedName>
</protein>
<proteinExistence type="predicted"/>
<evidence type="ECO:0000256" key="1">
    <source>
        <dbReference type="SAM" id="MobiDB-lite"/>
    </source>
</evidence>
<keyword evidence="2" id="KW-0472">Membrane</keyword>
<feature type="region of interest" description="Disordered" evidence="1">
    <location>
        <begin position="515"/>
        <end position="535"/>
    </location>
</feature>
<evidence type="ECO:0000313" key="3">
    <source>
        <dbReference type="Proteomes" id="UP000095280"/>
    </source>
</evidence>
<keyword evidence="3" id="KW-1185">Reference proteome</keyword>